<dbReference type="Pfam" id="PF12796">
    <property type="entry name" value="Ank_2"/>
    <property type="match status" value="2"/>
</dbReference>
<keyword evidence="2 3" id="KW-0040">ANK repeat</keyword>
<gene>
    <name evidence="4" type="ORF">MCHLO_15162</name>
</gene>
<sequence>MPSKVESLPAELHHYIGTFLQRETRHASLWGGLALLPAIQRQRTPPLLPDLASINAYARTCRVLYNSLNWTLYDACRRHQIFTRRALRHAIDRDQPDLLCKLAAAGVPLDVSFTVGLGAMQTLHVAAEDGTVRVVQQLLALFAEEGKNVEAMAAKVYAQRDADGRTPLDFAARRGNFEIVKLLADVMPPDHPSDGETRRGYLGCALQEAASRPKSTMDVLKLLIYDYGGDVNYLATDGKTALYSAIWGGNIPSARLLLEAGANPNVHSNRKIPLHAAAAYSADTDALVMLLNAGANIDAQDYYGQSALHHAISQLGASDADQTEVQMDTISELLARGADVNLTNNNQETPLHWACRLPVATMGPLVELLLRNGAGASVEKMSNDGRTPVGDVLHRRTINHVQVLKELMEYVEDVQHKVSIQAWLRRQ</sequence>
<feature type="repeat" description="ANK" evidence="3">
    <location>
        <begin position="163"/>
        <end position="183"/>
    </location>
</feature>
<dbReference type="SMART" id="SM00248">
    <property type="entry name" value="ANK"/>
    <property type="match status" value="7"/>
</dbReference>
<evidence type="ECO:0000313" key="5">
    <source>
        <dbReference type="Proteomes" id="UP000815677"/>
    </source>
</evidence>
<feature type="repeat" description="ANK" evidence="3">
    <location>
        <begin position="237"/>
        <end position="269"/>
    </location>
</feature>
<feature type="repeat" description="ANK" evidence="3">
    <location>
        <begin position="269"/>
        <end position="302"/>
    </location>
</feature>
<dbReference type="EMBL" id="DF849766">
    <property type="protein sequence ID" value="GAT58774.1"/>
    <property type="molecule type" value="Genomic_DNA"/>
</dbReference>
<organism evidence="4 5">
    <name type="scientific">Mycena chlorophos</name>
    <name type="common">Agaric fungus</name>
    <name type="synonym">Agaricus chlorophos</name>
    <dbReference type="NCBI Taxonomy" id="658473"/>
    <lineage>
        <taxon>Eukaryota</taxon>
        <taxon>Fungi</taxon>
        <taxon>Dikarya</taxon>
        <taxon>Basidiomycota</taxon>
        <taxon>Agaricomycotina</taxon>
        <taxon>Agaricomycetes</taxon>
        <taxon>Agaricomycetidae</taxon>
        <taxon>Agaricales</taxon>
        <taxon>Marasmiineae</taxon>
        <taxon>Mycenaceae</taxon>
        <taxon>Mycena</taxon>
    </lineage>
</organism>
<accession>A0ABQ0M647</accession>
<dbReference type="PANTHER" id="PTHR24198">
    <property type="entry name" value="ANKYRIN REPEAT AND PROTEIN KINASE DOMAIN-CONTAINING PROTEIN"/>
    <property type="match status" value="1"/>
</dbReference>
<feature type="repeat" description="ANK" evidence="3">
    <location>
        <begin position="346"/>
        <end position="381"/>
    </location>
</feature>
<keyword evidence="5" id="KW-1185">Reference proteome</keyword>
<dbReference type="Proteomes" id="UP000815677">
    <property type="component" value="Unassembled WGS sequence"/>
</dbReference>
<evidence type="ECO:0000256" key="2">
    <source>
        <dbReference type="ARBA" id="ARBA00023043"/>
    </source>
</evidence>
<protein>
    <submittedName>
        <fullName evidence="4">Uncharacterized protein</fullName>
    </submittedName>
</protein>
<dbReference type="Gene3D" id="1.25.40.20">
    <property type="entry name" value="Ankyrin repeat-containing domain"/>
    <property type="match status" value="2"/>
</dbReference>
<dbReference type="PRINTS" id="PR01415">
    <property type="entry name" value="ANKYRIN"/>
</dbReference>
<dbReference type="Pfam" id="PF13637">
    <property type="entry name" value="Ank_4"/>
    <property type="match status" value="2"/>
</dbReference>
<name>A0ABQ0M647_MYCCL</name>
<reference evidence="4" key="1">
    <citation type="submission" date="2014-09" db="EMBL/GenBank/DDBJ databases">
        <title>Genome sequence of the luminous mushroom Mycena chlorophos for searching fungal bioluminescence genes.</title>
        <authorList>
            <person name="Tanaka Y."/>
            <person name="Kasuga D."/>
            <person name="Oba Y."/>
            <person name="Hase S."/>
            <person name="Sato K."/>
            <person name="Oba Y."/>
            <person name="Sakakibara Y."/>
        </authorList>
    </citation>
    <scope>NUCLEOTIDE SEQUENCE</scope>
</reference>
<proteinExistence type="predicted"/>
<dbReference type="PROSITE" id="PS50297">
    <property type="entry name" value="ANK_REP_REGION"/>
    <property type="match status" value="3"/>
</dbReference>
<keyword evidence="1" id="KW-0677">Repeat</keyword>
<dbReference type="PANTHER" id="PTHR24198:SF165">
    <property type="entry name" value="ANKYRIN REPEAT-CONTAINING PROTEIN-RELATED"/>
    <property type="match status" value="1"/>
</dbReference>
<dbReference type="InterPro" id="IPR002110">
    <property type="entry name" value="Ankyrin_rpt"/>
</dbReference>
<feature type="repeat" description="ANK" evidence="3">
    <location>
        <begin position="303"/>
        <end position="345"/>
    </location>
</feature>
<evidence type="ECO:0000256" key="1">
    <source>
        <dbReference type="ARBA" id="ARBA00022737"/>
    </source>
</evidence>
<dbReference type="InterPro" id="IPR036770">
    <property type="entry name" value="Ankyrin_rpt-contain_sf"/>
</dbReference>
<evidence type="ECO:0000256" key="3">
    <source>
        <dbReference type="PROSITE-ProRule" id="PRU00023"/>
    </source>
</evidence>
<evidence type="ECO:0000313" key="4">
    <source>
        <dbReference type="EMBL" id="GAT58774.1"/>
    </source>
</evidence>
<dbReference type="PROSITE" id="PS50088">
    <property type="entry name" value="ANK_REPEAT"/>
    <property type="match status" value="5"/>
</dbReference>
<dbReference type="SUPFAM" id="SSF48403">
    <property type="entry name" value="Ankyrin repeat"/>
    <property type="match status" value="1"/>
</dbReference>